<accession>A0AAE9FHD7</accession>
<keyword evidence="2" id="KW-1185">Reference proteome</keyword>
<protein>
    <submittedName>
        <fullName evidence="1">Uncharacterized protein</fullName>
    </submittedName>
</protein>
<dbReference type="EMBL" id="CP092625">
    <property type="protein sequence ID" value="UMM42881.1"/>
    <property type="molecule type" value="Genomic_DNA"/>
</dbReference>
<evidence type="ECO:0000313" key="2">
    <source>
        <dbReference type="Proteomes" id="UP000829354"/>
    </source>
</evidence>
<gene>
    <name evidence="1" type="ORF">L5515_018541</name>
</gene>
<reference evidence="1 2" key="1">
    <citation type="submission" date="2022-04" db="EMBL/GenBank/DDBJ databases">
        <title>Chromosome-level reference genomes for two strains of Caenorhabditis briggsae: an improved platform for comparative genomics.</title>
        <authorList>
            <person name="Stevens L."/>
            <person name="Andersen E."/>
        </authorList>
    </citation>
    <scope>NUCLEOTIDE SEQUENCE [LARGE SCALE GENOMIC DNA]</scope>
    <source>
        <strain evidence="1">VX34</strain>
        <tissue evidence="1">Whole-organism</tissue>
    </source>
</reference>
<organism evidence="1 2">
    <name type="scientific">Caenorhabditis briggsae</name>
    <dbReference type="NCBI Taxonomy" id="6238"/>
    <lineage>
        <taxon>Eukaryota</taxon>
        <taxon>Metazoa</taxon>
        <taxon>Ecdysozoa</taxon>
        <taxon>Nematoda</taxon>
        <taxon>Chromadorea</taxon>
        <taxon>Rhabditida</taxon>
        <taxon>Rhabditina</taxon>
        <taxon>Rhabditomorpha</taxon>
        <taxon>Rhabditoidea</taxon>
        <taxon>Rhabditidae</taxon>
        <taxon>Peloderinae</taxon>
        <taxon>Caenorhabditis</taxon>
    </lineage>
</organism>
<sequence>MWHVKGNHAAGLLLSIRPTVWAAGLFRFTLIHPSIMIINSCRSTSKKPLVRCEPPYSHHLKRFLSETKNLKNDSYTKFHYLSFSKKAREILFMVEM</sequence>
<name>A0AAE9FHD7_CAEBR</name>
<evidence type="ECO:0000313" key="1">
    <source>
        <dbReference type="EMBL" id="UMM42881.1"/>
    </source>
</evidence>
<dbReference type="AlphaFoldDB" id="A0AAE9FHD7"/>
<proteinExistence type="predicted"/>
<dbReference type="Proteomes" id="UP000829354">
    <property type="component" value="Chromosome X"/>
</dbReference>